<accession>K1TWU5</accession>
<reference evidence="1" key="1">
    <citation type="journal article" date="2013" name="Environ. Microbiol.">
        <title>Microbiota from the distal guts of lean and obese adolescents exhibit partial functional redundancy besides clear differences in community structure.</title>
        <authorList>
            <person name="Ferrer M."/>
            <person name="Ruiz A."/>
            <person name="Lanza F."/>
            <person name="Haange S.B."/>
            <person name="Oberbach A."/>
            <person name="Till H."/>
            <person name="Bargiela R."/>
            <person name="Campoy C."/>
            <person name="Segura M.T."/>
            <person name="Richter M."/>
            <person name="von Bergen M."/>
            <person name="Seifert J."/>
            <person name="Suarez A."/>
        </authorList>
    </citation>
    <scope>NUCLEOTIDE SEQUENCE</scope>
</reference>
<sequence length="22" mass="2664">MKIENFKEKLVSLCEKKYHAQP</sequence>
<feature type="non-terminal residue" evidence="1">
    <location>
        <position position="22"/>
    </location>
</feature>
<organism evidence="1">
    <name type="scientific">human gut metagenome</name>
    <dbReference type="NCBI Taxonomy" id="408170"/>
    <lineage>
        <taxon>unclassified sequences</taxon>
        <taxon>metagenomes</taxon>
        <taxon>organismal metagenomes</taxon>
    </lineage>
</organism>
<name>K1TWU5_9ZZZZ</name>
<evidence type="ECO:0000313" key="1">
    <source>
        <dbReference type="EMBL" id="EKC63701.1"/>
    </source>
</evidence>
<proteinExistence type="predicted"/>
<dbReference type="EMBL" id="AJWZ01005035">
    <property type="protein sequence ID" value="EKC63701.1"/>
    <property type="molecule type" value="Genomic_DNA"/>
</dbReference>
<dbReference type="AlphaFoldDB" id="K1TWU5"/>
<gene>
    <name evidence="1" type="ORF">OBE_07327</name>
</gene>
<comment type="caution">
    <text evidence="1">The sequence shown here is derived from an EMBL/GenBank/DDBJ whole genome shotgun (WGS) entry which is preliminary data.</text>
</comment>
<protein>
    <submittedName>
        <fullName evidence="1">Uncharacterized protein</fullName>
    </submittedName>
</protein>